<dbReference type="EMBL" id="ASHM01156724">
    <property type="protein sequence ID" value="PNX63606.1"/>
    <property type="molecule type" value="Genomic_DNA"/>
</dbReference>
<feature type="non-terminal residue" evidence="5">
    <location>
        <position position="66"/>
    </location>
</feature>
<keyword evidence="1" id="KW-0677">Repeat</keyword>
<comment type="caution">
    <text evidence="5">The sequence shown here is derived from an EMBL/GenBank/DDBJ whole genome shotgun (WGS) entry which is preliminary data.</text>
</comment>
<dbReference type="GO" id="GO:0000166">
    <property type="term" value="F:nucleotide binding"/>
    <property type="evidence" value="ECO:0007669"/>
    <property type="project" value="UniProtKB-KW"/>
</dbReference>
<dbReference type="InterPro" id="IPR041118">
    <property type="entry name" value="Rx_N"/>
</dbReference>
<evidence type="ECO:0000313" key="5">
    <source>
        <dbReference type="EMBL" id="PNX63606.1"/>
    </source>
</evidence>
<keyword evidence="3" id="KW-0611">Plant defense</keyword>
<evidence type="ECO:0000259" key="4">
    <source>
        <dbReference type="Pfam" id="PF18052"/>
    </source>
</evidence>
<proteinExistence type="predicted"/>
<feature type="domain" description="Disease resistance N-terminal" evidence="4">
    <location>
        <begin position="5"/>
        <end position="54"/>
    </location>
</feature>
<protein>
    <recommendedName>
        <fullName evidence="4">Disease resistance N-terminal domain-containing protein</fullName>
    </recommendedName>
</protein>
<organism evidence="5 6">
    <name type="scientific">Trifolium pratense</name>
    <name type="common">Red clover</name>
    <dbReference type="NCBI Taxonomy" id="57577"/>
    <lineage>
        <taxon>Eukaryota</taxon>
        <taxon>Viridiplantae</taxon>
        <taxon>Streptophyta</taxon>
        <taxon>Embryophyta</taxon>
        <taxon>Tracheophyta</taxon>
        <taxon>Spermatophyta</taxon>
        <taxon>Magnoliopsida</taxon>
        <taxon>eudicotyledons</taxon>
        <taxon>Gunneridae</taxon>
        <taxon>Pentapetalae</taxon>
        <taxon>rosids</taxon>
        <taxon>fabids</taxon>
        <taxon>Fabales</taxon>
        <taxon>Fabaceae</taxon>
        <taxon>Papilionoideae</taxon>
        <taxon>50 kb inversion clade</taxon>
        <taxon>NPAAA clade</taxon>
        <taxon>Hologalegina</taxon>
        <taxon>IRL clade</taxon>
        <taxon>Trifolieae</taxon>
        <taxon>Trifolium</taxon>
    </lineage>
</organism>
<dbReference type="Gene3D" id="1.20.5.4130">
    <property type="match status" value="1"/>
</dbReference>
<gene>
    <name evidence="5" type="ORF">L195_g061714</name>
</gene>
<dbReference type="Pfam" id="PF18052">
    <property type="entry name" value="Rx_N"/>
    <property type="match status" value="1"/>
</dbReference>
<accession>A0A2K3KBE6</accession>
<reference evidence="5 6" key="2">
    <citation type="journal article" date="2017" name="Front. Plant Sci.">
        <title>Gene Classification and Mining of Molecular Markers Useful in Red Clover (Trifolium pratense) Breeding.</title>
        <authorList>
            <person name="Istvanek J."/>
            <person name="Dluhosova J."/>
            <person name="Dluhos P."/>
            <person name="Patkova L."/>
            <person name="Nedelnik J."/>
            <person name="Repkova J."/>
        </authorList>
    </citation>
    <scope>NUCLEOTIDE SEQUENCE [LARGE SCALE GENOMIC DNA]</scope>
    <source>
        <strain evidence="6">cv. Tatra</strain>
        <tissue evidence="5">Young leaves</tissue>
    </source>
</reference>
<reference evidence="5 6" key="1">
    <citation type="journal article" date="2014" name="Am. J. Bot.">
        <title>Genome assembly and annotation for red clover (Trifolium pratense; Fabaceae).</title>
        <authorList>
            <person name="Istvanek J."/>
            <person name="Jaros M."/>
            <person name="Krenek A."/>
            <person name="Repkova J."/>
        </authorList>
    </citation>
    <scope>NUCLEOTIDE SEQUENCE [LARGE SCALE GENOMIC DNA]</scope>
    <source>
        <strain evidence="6">cv. Tatra</strain>
        <tissue evidence="5">Young leaves</tissue>
    </source>
</reference>
<evidence type="ECO:0000256" key="1">
    <source>
        <dbReference type="ARBA" id="ARBA00022737"/>
    </source>
</evidence>
<dbReference type="Proteomes" id="UP000236291">
    <property type="component" value="Unassembled WGS sequence"/>
</dbReference>
<keyword evidence="2" id="KW-0547">Nucleotide-binding</keyword>
<dbReference type="GO" id="GO:0006952">
    <property type="term" value="P:defense response"/>
    <property type="evidence" value="ECO:0007669"/>
    <property type="project" value="UniProtKB-KW"/>
</dbReference>
<name>A0A2K3KBE6_TRIPR</name>
<evidence type="ECO:0000256" key="2">
    <source>
        <dbReference type="ARBA" id="ARBA00022741"/>
    </source>
</evidence>
<evidence type="ECO:0000256" key="3">
    <source>
        <dbReference type="ARBA" id="ARBA00022821"/>
    </source>
</evidence>
<dbReference type="AlphaFoldDB" id="A0A2K3KBE6"/>
<sequence length="66" mass="7474">MADIVLDVAINAVSKLLIEEYALFGGAVRHVEWIEKELRSMQGLLEQVEQTTFDQNAQELNDLAEK</sequence>
<evidence type="ECO:0000313" key="6">
    <source>
        <dbReference type="Proteomes" id="UP000236291"/>
    </source>
</evidence>